<feature type="binding site" evidence="8">
    <location>
        <position position="281"/>
    </location>
    <ligand>
        <name>substrate</name>
    </ligand>
</feature>
<gene>
    <name evidence="8" type="primary">tsaD</name>
    <name evidence="10" type="ORF">A2690_02215</name>
</gene>
<keyword evidence="1 8" id="KW-0963">Cytoplasm</keyword>
<evidence type="ECO:0000256" key="6">
    <source>
        <dbReference type="ARBA" id="ARBA00023315"/>
    </source>
</evidence>
<dbReference type="GO" id="GO:0005737">
    <property type="term" value="C:cytoplasm"/>
    <property type="evidence" value="ECO:0007669"/>
    <property type="project" value="UniProtKB-SubCell"/>
</dbReference>
<keyword evidence="6 8" id="KW-0012">Acyltransferase</keyword>
<comment type="function">
    <text evidence="8">Required for the formation of a threonylcarbamoyl group on adenosine at position 37 (t(6)A37) in tRNAs that read codons beginning with adenine. Is involved in the transfer of the threonylcarbamoyl moiety of threonylcarbamoyl-AMP (TC-AMP) to the N6 group of A37, together with TsaE and TsaB. TsaD likely plays a direct catalytic role in this reaction.</text>
</comment>
<evidence type="ECO:0000256" key="7">
    <source>
        <dbReference type="ARBA" id="ARBA00048117"/>
    </source>
</evidence>
<protein>
    <recommendedName>
        <fullName evidence="8">tRNA N6-adenosine threonylcarbamoyltransferase</fullName>
        <ecNumber evidence="8">2.3.1.234</ecNumber>
    </recommendedName>
    <alternativeName>
        <fullName evidence="8">N6-L-threonylcarbamoyladenine synthase</fullName>
        <shortName evidence="8">t(6)A synthase</shortName>
    </alternativeName>
    <alternativeName>
        <fullName evidence="8">t(6)A37 threonylcarbamoyladenosine biosynthesis protein TsaD</fullName>
    </alternativeName>
    <alternativeName>
        <fullName evidence="8">tRNA threonylcarbamoyladenosine biosynthesis protein TsaD</fullName>
    </alternativeName>
</protein>
<dbReference type="PANTHER" id="PTHR11735">
    <property type="entry name" value="TRNA N6-ADENOSINE THREONYLCARBAMOYLTRANSFERASE"/>
    <property type="match status" value="1"/>
</dbReference>
<dbReference type="AlphaFoldDB" id="A0A1F7GEB3"/>
<comment type="caution">
    <text evidence="10">The sequence shown here is derived from an EMBL/GenBank/DDBJ whole genome shotgun (WGS) entry which is preliminary data.</text>
</comment>
<evidence type="ECO:0000313" key="10">
    <source>
        <dbReference type="EMBL" id="OGK17238.1"/>
    </source>
</evidence>
<dbReference type="NCBIfam" id="TIGR00329">
    <property type="entry name" value="gcp_kae1"/>
    <property type="match status" value="1"/>
</dbReference>
<evidence type="ECO:0000313" key="11">
    <source>
        <dbReference type="Proteomes" id="UP000178372"/>
    </source>
</evidence>
<dbReference type="PANTHER" id="PTHR11735:SF6">
    <property type="entry name" value="TRNA N6-ADENOSINE THREONYLCARBAMOYLTRANSFERASE, MITOCHONDRIAL"/>
    <property type="match status" value="1"/>
</dbReference>
<feature type="binding site" evidence="8">
    <location>
        <begin position="139"/>
        <end position="143"/>
    </location>
    <ligand>
        <name>substrate</name>
    </ligand>
</feature>
<keyword evidence="3 8" id="KW-0819">tRNA processing</keyword>
<dbReference type="Gene3D" id="3.30.420.40">
    <property type="match status" value="2"/>
</dbReference>
<comment type="subcellular location">
    <subcellularLocation>
        <location evidence="8">Cytoplasm</location>
    </subcellularLocation>
</comment>
<dbReference type="PRINTS" id="PR00789">
    <property type="entry name" value="OSIALOPTASE"/>
</dbReference>
<dbReference type="GO" id="GO:0061711">
    <property type="term" value="F:tRNA N(6)-L-threonylcarbamoyladenine synthase activity"/>
    <property type="evidence" value="ECO:0007669"/>
    <property type="project" value="UniProtKB-EC"/>
</dbReference>
<dbReference type="EC" id="2.3.1.234" evidence="8"/>
<sequence>MRILGIDTSCDETAAAVVEGRRILSNELFSQIPIHAQWGGVVPNLAKRAHEEKIDSVINSALEKSKTPINTIDTIAVTYGPGLSIALGVGIKKSKEIAKKYNKKLIAVNHMEGHIYSCFAQNKSGKSDINFEFPYLVLLVSGGHTELVLFKDHTYYEILGKTVDDAAGEAIDKGTRLILDNKVYPGGPILEAMSEKGDPKFIDFPRPMARSTDFNFSFSGLKTSLFYALKQMGDRERINNQNNLAASYQMAVIDSLCIKMRQAMKKTGVKNICVAGGVAVNKLLRDKMRILVERNGGRILFPLKGLYGDNAAMIAVAGYFKAQKGLFVESIDSLDRVPRASLDKLEKF</sequence>
<dbReference type="HAMAP" id="MF_01445">
    <property type="entry name" value="TsaD"/>
    <property type="match status" value="1"/>
</dbReference>
<dbReference type="EMBL" id="MFZF01000002">
    <property type="protein sequence ID" value="OGK17238.1"/>
    <property type="molecule type" value="Genomic_DNA"/>
</dbReference>
<comment type="catalytic activity">
    <reaction evidence="7 8">
        <text>L-threonylcarbamoyladenylate + adenosine(37) in tRNA = N(6)-L-threonylcarbamoyladenosine(37) in tRNA + AMP + H(+)</text>
        <dbReference type="Rhea" id="RHEA:37059"/>
        <dbReference type="Rhea" id="RHEA-COMP:10162"/>
        <dbReference type="Rhea" id="RHEA-COMP:10163"/>
        <dbReference type="ChEBI" id="CHEBI:15378"/>
        <dbReference type="ChEBI" id="CHEBI:73682"/>
        <dbReference type="ChEBI" id="CHEBI:74411"/>
        <dbReference type="ChEBI" id="CHEBI:74418"/>
        <dbReference type="ChEBI" id="CHEBI:456215"/>
        <dbReference type="EC" id="2.3.1.234"/>
    </reaction>
</comment>
<evidence type="ECO:0000256" key="1">
    <source>
        <dbReference type="ARBA" id="ARBA00022490"/>
    </source>
</evidence>
<proteinExistence type="inferred from homology"/>
<accession>A0A1F7GEB3</accession>
<name>A0A1F7GEB3_9BACT</name>
<feature type="binding site" evidence="8">
    <location>
        <position position="187"/>
    </location>
    <ligand>
        <name>substrate</name>
    </ligand>
</feature>
<organism evidence="10 11">
    <name type="scientific">Candidatus Roizmanbacteria bacterium RIFCSPHIGHO2_01_FULL_39_12b</name>
    <dbReference type="NCBI Taxonomy" id="1802030"/>
    <lineage>
        <taxon>Bacteria</taxon>
        <taxon>Candidatus Roizmaniibacteriota</taxon>
    </lineage>
</organism>
<keyword evidence="4 8" id="KW-0479">Metal-binding</keyword>
<dbReference type="GO" id="GO:0002949">
    <property type="term" value="P:tRNA threonylcarbamoyladenosine modification"/>
    <property type="evidence" value="ECO:0007669"/>
    <property type="project" value="UniProtKB-UniRule"/>
</dbReference>
<dbReference type="InterPro" id="IPR000905">
    <property type="entry name" value="Gcp-like_dom"/>
</dbReference>
<evidence type="ECO:0000256" key="8">
    <source>
        <dbReference type="HAMAP-Rule" id="MF_01445"/>
    </source>
</evidence>
<evidence type="ECO:0000256" key="4">
    <source>
        <dbReference type="ARBA" id="ARBA00022723"/>
    </source>
</evidence>
<evidence type="ECO:0000256" key="2">
    <source>
        <dbReference type="ARBA" id="ARBA00022679"/>
    </source>
</evidence>
<evidence type="ECO:0000259" key="9">
    <source>
        <dbReference type="Pfam" id="PF00814"/>
    </source>
</evidence>
<feature type="binding site" evidence="8">
    <location>
        <position position="309"/>
    </location>
    <ligand>
        <name>Fe cation</name>
        <dbReference type="ChEBI" id="CHEBI:24875"/>
    </ligand>
</feature>
<dbReference type="FunFam" id="3.30.420.40:FF:000012">
    <property type="entry name" value="tRNA N6-adenosine threonylcarbamoyltransferase"/>
    <property type="match status" value="1"/>
</dbReference>
<evidence type="ECO:0000256" key="5">
    <source>
        <dbReference type="ARBA" id="ARBA00023004"/>
    </source>
</evidence>
<keyword evidence="5 8" id="KW-0408">Iron</keyword>
<dbReference type="InterPro" id="IPR017861">
    <property type="entry name" value="KAE1/TsaD"/>
</dbReference>
<feature type="binding site" evidence="8">
    <location>
        <position position="172"/>
    </location>
    <ligand>
        <name>substrate</name>
    </ligand>
</feature>
<feature type="binding site" evidence="8">
    <location>
        <position position="110"/>
    </location>
    <ligand>
        <name>Fe cation</name>
        <dbReference type="ChEBI" id="CHEBI:24875"/>
    </ligand>
</feature>
<dbReference type="Pfam" id="PF00814">
    <property type="entry name" value="TsaD"/>
    <property type="match status" value="1"/>
</dbReference>
<evidence type="ECO:0000256" key="3">
    <source>
        <dbReference type="ARBA" id="ARBA00022694"/>
    </source>
</evidence>
<feature type="binding site" evidence="8">
    <location>
        <position position="191"/>
    </location>
    <ligand>
        <name>substrate</name>
    </ligand>
</feature>
<dbReference type="SUPFAM" id="SSF53067">
    <property type="entry name" value="Actin-like ATPase domain"/>
    <property type="match status" value="2"/>
</dbReference>
<comment type="cofactor">
    <cofactor evidence="8">
        <name>Fe(2+)</name>
        <dbReference type="ChEBI" id="CHEBI:29033"/>
    </cofactor>
    <text evidence="8">Binds 1 Fe(2+) ion per subunit.</text>
</comment>
<dbReference type="FunFam" id="3.30.420.40:FF:000040">
    <property type="entry name" value="tRNA N6-adenosine threonylcarbamoyltransferase"/>
    <property type="match status" value="1"/>
</dbReference>
<keyword evidence="2 8" id="KW-0808">Transferase</keyword>
<dbReference type="GO" id="GO:0005506">
    <property type="term" value="F:iron ion binding"/>
    <property type="evidence" value="ECO:0007669"/>
    <property type="project" value="UniProtKB-UniRule"/>
</dbReference>
<feature type="binding site" evidence="8">
    <location>
        <position position="114"/>
    </location>
    <ligand>
        <name>Fe cation</name>
        <dbReference type="ChEBI" id="CHEBI:24875"/>
    </ligand>
</feature>
<dbReference type="Proteomes" id="UP000178372">
    <property type="component" value="Unassembled WGS sequence"/>
</dbReference>
<dbReference type="NCBIfam" id="TIGR03723">
    <property type="entry name" value="T6A_TsaD_YgjD"/>
    <property type="match status" value="1"/>
</dbReference>
<dbReference type="InterPro" id="IPR043129">
    <property type="entry name" value="ATPase_NBD"/>
</dbReference>
<comment type="similarity">
    <text evidence="8">Belongs to the KAE1 / TsaD family.</text>
</comment>
<dbReference type="CDD" id="cd24133">
    <property type="entry name" value="ASKHA_NBD_TsaD_bac"/>
    <property type="match status" value="1"/>
</dbReference>
<reference evidence="10 11" key="1">
    <citation type="journal article" date="2016" name="Nat. Commun.">
        <title>Thousands of microbial genomes shed light on interconnected biogeochemical processes in an aquifer system.</title>
        <authorList>
            <person name="Anantharaman K."/>
            <person name="Brown C.T."/>
            <person name="Hug L.A."/>
            <person name="Sharon I."/>
            <person name="Castelle C.J."/>
            <person name="Probst A.J."/>
            <person name="Thomas B.C."/>
            <person name="Singh A."/>
            <person name="Wilkins M.J."/>
            <person name="Karaoz U."/>
            <person name="Brodie E.L."/>
            <person name="Williams K.H."/>
            <person name="Hubbard S.S."/>
            <person name="Banfield J.F."/>
        </authorList>
    </citation>
    <scope>NUCLEOTIDE SEQUENCE [LARGE SCALE GENOMIC DNA]</scope>
</reference>
<dbReference type="InterPro" id="IPR022450">
    <property type="entry name" value="TsaD"/>
</dbReference>
<feature type="domain" description="Gcp-like" evidence="9">
    <location>
        <begin position="23"/>
        <end position="315"/>
    </location>
</feature>